<dbReference type="AlphaFoldDB" id="A0A562M6D1"/>
<dbReference type="EMBL" id="VLKR01000043">
    <property type="protein sequence ID" value="TWI15505.1"/>
    <property type="molecule type" value="Genomic_DNA"/>
</dbReference>
<dbReference type="OrthoDB" id="9808492at2"/>
<comment type="caution">
    <text evidence="1">The sequence shown here is derived from an EMBL/GenBank/DDBJ whole genome shotgun (WGS) entry which is preliminary data.</text>
</comment>
<evidence type="ECO:0000313" key="2">
    <source>
        <dbReference type="Proteomes" id="UP000315908"/>
    </source>
</evidence>
<dbReference type="Pfam" id="PF13289">
    <property type="entry name" value="SIR2_2"/>
    <property type="match status" value="1"/>
</dbReference>
<reference evidence="1 2" key="1">
    <citation type="journal article" date="2015" name="Stand. Genomic Sci.">
        <title>Genomic Encyclopedia of Bacterial and Archaeal Type Strains, Phase III: the genomes of soil and plant-associated and newly described type strains.</title>
        <authorList>
            <person name="Whitman W.B."/>
            <person name="Woyke T."/>
            <person name="Klenk H.P."/>
            <person name="Zhou Y."/>
            <person name="Lilburn T.G."/>
            <person name="Beck B.J."/>
            <person name="De Vos P."/>
            <person name="Vandamme P."/>
            <person name="Eisen J.A."/>
            <person name="Garrity G."/>
            <person name="Hugenholtz P."/>
            <person name="Kyrpides N.C."/>
        </authorList>
    </citation>
    <scope>NUCLEOTIDE SEQUENCE [LARGE SCALE GENOMIC DNA]</scope>
    <source>
        <strain evidence="1 2">CGMCC 1.6855</strain>
    </source>
</reference>
<protein>
    <submittedName>
        <fullName evidence="1">SIR2-like protein</fullName>
    </submittedName>
</protein>
<evidence type="ECO:0000313" key="1">
    <source>
        <dbReference type="EMBL" id="TWI15505.1"/>
    </source>
</evidence>
<dbReference type="RefSeq" id="WP_145330833.1">
    <property type="nucleotide sequence ID" value="NZ_VLKR01000043.1"/>
</dbReference>
<organism evidence="1 2">
    <name type="scientific">Sphingobacterium siyangense</name>
    <dbReference type="NCBI Taxonomy" id="459529"/>
    <lineage>
        <taxon>Bacteria</taxon>
        <taxon>Pseudomonadati</taxon>
        <taxon>Bacteroidota</taxon>
        <taxon>Sphingobacteriia</taxon>
        <taxon>Sphingobacteriales</taxon>
        <taxon>Sphingobacteriaceae</taxon>
        <taxon>Sphingobacterium</taxon>
    </lineage>
</organism>
<gene>
    <name evidence="1" type="ORF">IQ31_05087</name>
</gene>
<sequence>MDHDKFKKIIESCHLNFLIGSGASRNYFATLGNVEELLTELSEQPASKERDIVEVSIKKDYFDKAISGNLFIHNSGGLTDPDRIDDLEKTKTNYRDFLIALNIILLRRRSNIISRQVNLFTTNMDIFLDCTLESVNLEYNDGFSGKINPVFSTSNYHKSIFQKSPHYDNKAELPLFNLYKMHGSVTWKSDTNQIAFDSQLQLIREINKIDIKKKLIEEFWNGDQLKSISVLLTEAGKLEEDKSFTEFLNAYNKLEIINPTKEKFNTTTIQYNFYELLRMYSNELEKENSVLFVFGFSFADEHIREITKRVANSNPTLLICVFAYDDQAKKDIEEKLHFEDIKFKNIEIVIGGTLSDLNNDWFKNLAVELDADQYAVKKSDITVNVSLPQQADKV</sequence>
<name>A0A562M6D1_9SPHI</name>
<proteinExistence type="predicted"/>
<dbReference type="Proteomes" id="UP000315908">
    <property type="component" value="Unassembled WGS sequence"/>
</dbReference>
<accession>A0A562M6D1</accession>